<evidence type="ECO:0000256" key="1">
    <source>
        <dbReference type="SAM" id="SignalP"/>
    </source>
</evidence>
<dbReference type="Proteomes" id="UP001341840">
    <property type="component" value="Unassembled WGS sequence"/>
</dbReference>
<keyword evidence="1" id="KW-0732">Signal</keyword>
<feature type="signal peptide" evidence="1">
    <location>
        <begin position="1"/>
        <end position="24"/>
    </location>
</feature>
<accession>A0ABU6YLC9</accession>
<protein>
    <submittedName>
        <fullName evidence="2">Uncharacterized protein</fullName>
    </submittedName>
</protein>
<evidence type="ECO:0000313" key="2">
    <source>
        <dbReference type="EMBL" id="MED6209673.1"/>
    </source>
</evidence>
<reference evidence="2 3" key="1">
    <citation type="journal article" date="2023" name="Plants (Basel)">
        <title>Bridging the Gap: Combining Genomics and Transcriptomics Approaches to Understand Stylosanthes scabra, an Orphan Legume from the Brazilian Caatinga.</title>
        <authorList>
            <person name="Ferreira-Neto J.R.C."/>
            <person name="da Silva M.D."/>
            <person name="Binneck E."/>
            <person name="de Melo N.F."/>
            <person name="da Silva R.H."/>
            <person name="de Melo A.L.T.M."/>
            <person name="Pandolfi V."/>
            <person name="Bustamante F.O."/>
            <person name="Brasileiro-Vidal A.C."/>
            <person name="Benko-Iseppon A.M."/>
        </authorList>
    </citation>
    <scope>NUCLEOTIDE SEQUENCE [LARGE SCALE GENOMIC DNA]</scope>
    <source>
        <tissue evidence="2">Leaves</tissue>
    </source>
</reference>
<dbReference type="EMBL" id="JASCZI010242117">
    <property type="protein sequence ID" value="MED6209673.1"/>
    <property type="molecule type" value="Genomic_DNA"/>
</dbReference>
<gene>
    <name evidence="2" type="ORF">PIB30_057013</name>
</gene>
<proteinExistence type="predicted"/>
<keyword evidence="3" id="KW-1185">Reference proteome</keyword>
<comment type="caution">
    <text evidence="2">The sequence shown here is derived from an EMBL/GenBank/DDBJ whole genome shotgun (WGS) entry which is preliminary data.</text>
</comment>
<sequence>MSTLMSNFWFTLLFTLLLSTRVFTHEIPKGEKTPTKLVESQEIKGSTSDSSPSYQLKDFQPFIPSMKPKAQKHYDYRYGYYYYYPNNYQLDGLNFRIDIPDFKKRLFLPSFIFLLKILFPNLPIEQLLLFPDYKISFYTTRMNIPASNYYQPNIPSSQSLVTKDHNIQSFGYQPSSSLGHIENLED</sequence>
<name>A0ABU6YLC9_9FABA</name>
<organism evidence="2 3">
    <name type="scientific">Stylosanthes scabra</name>
    <dbReference type="NCBI Taxonomy" id="79078"/>
    <lineage>
        <taxon>Eukaryota</taxon>
        <taxon>Viridiplantae</taxon>
        <taxon>Streptophyta</taxon>
        <taxon>Embryophyta</taxon>
        <taxon>Tracheophyta</taxon>
        <taxon>Spermatophyta</taxon>
        <taxon>Magnoliopsida</taxon>
        <taxon>eudicotyledons</taxon>
        <taxon>Gunneridae</taxon>
        <taxon>Pentapetalae</taxon>
        <taxon>rosids</taxon>
        <taxon>fabids</taxon>
        <taxon>Fabales</taxon>
        <taxon>Fabaceae</taxon>
        <taxon>Papilionoideae</taxon>
        <taxon>50 kb inversion clade</taxon>
        <taxon>dalbergioids sensu lato</taxon>
        <taxon>Dalbergieae</taxon>
        <taxon>Pterocarpus clade</taxon>
        <taxon>Stylosanthes</taxon>
    </lineage>
</organism>
<feature type="chain" id="PRO_5046197734" evidence="1">
    <location>
        <begin position="25"/>
        <end position="186"/>
    </location>
</feature>
<evidence type="ECO:0000313" key="3">
    <source>
        <dbReference type="Proteomes" id="UP001341840"/>
    </source>
</evidence>